<dbReference type="EMBL" id="WIND01000001">
    <property type="protein sequence ID" value="MSU88120.1"/>
    <property type="molecule type" value="Genomic_DNA"/>
</dbReference>
<reference evidence="1 2" key="1">
    <citation type="submission" date="2019-10" db="EMBL/GenBank/DDBJ databases">
        <title>Cognatihalovulum marinum gen. nov. sp. nov., a new member of the family Rhodobacteraceae isolated from deep seawater of the Northwest Indian Ocean.</title>
        <authorList>
            <person name="Ruan C."/>
            <person name="Wang J."/>
            <person name="Zheng X."/>
            <person name="Song L."/>
            <person name="Zhu Y."/>
            <person name="Huang Y."/>
            <person name="Lu Z."/>
            <person name="Du W."/>
            <person name="Huang L."/>
            <person name="Dai X."/>
        </authorList>
    </citation>
    <scope>NUCLEOTIDE SEQUENCE [LARGE SCALE GENOMIC DNA]</scope>
    <source>
        <strain evidence="1 2">2CG4</strain>
    </source>
</reference>
<proteinExistence type="predicted"/>
<protein>
    <submittedName>
        <fullName evidence="1">Uncharacterized protein</fullName>
    </submittedName>
</protein>
<name>A0A6L5YVN1_9RHOB</name>
<keyword evidence="2" id="KW-1185">Reference proteome</keyword>
<dbReference type="Proteomes" id="UP000474957">
    <property type="component" value="Unassembled WGS sequence"/>
</dbReference>
<dbReference type="RefSeq" id="WP_154443888.1">
    <property type="nucleotide sequence ID" value="NZ_WIND01000001.1"/>
</dbReference>
<dbReference type="AlphaFoldDB" id="A0A6L5YVN1"/>
<comment type="caution">
    <text evidence="1">The sequence shown here is derived from an EMBL/GenBank/DDBJ whole genome shotgun (WGS) entry which is preliminary data.</text>
</comment>
<accession>A0A6L5YVN1</accession>
<organism evidence="1 2">
    <name type="scientific">Halovulum marinum</name>
    <dbReference type="NCBI Taxonomy" id="2662447"/>
    <lineage>
        <taxon>Bacteria</taxon>
        <taxon>Pseudomonadati</taxon>
        <taxon>Pseudomonadota</taxon>
        <taxon>Alphaproteobacteria</taxon>
        <taxon>Rhodobacterales</taxon>
        <taxon>Paracoccaceae</taxon>
        <taxon>Halovulum</taxon>
    </lineage>
</organism>
<sequence>MNAARDPGAGDTLARLIAAAYAQFDRPPPPTTGVCRGCCMDPAIEADFLNHAARDLPLAYIEDWYFAAHAADLGRAHMAWLLPRILDLLAFAPGFGRQGLEVTLNRLPPAGFPDHWPAADVALVADCCLAIFSRRLRAPGACLDEWLCCFGEGGLDIAPFLAHLDALPDARLAALLARDWPPDPDAAIPFSAFWARQPAKDRVWEWYTSRRLRDRLAGVALAGGPLADAALAMAAMIETHADWAQPPG</sequence>
<evidence type="ECO:0000313" key="2">
    <source>
        <dbReference type="Proteomes" id="UP000474957"/>
    </source>
</evidence>
<gene>
    <name evidence="1" type="ORF">GE300_00645</name>
</gene>
<evidence type="ECO:0000313" key="1">
    <source>
        <dbReference type="EMBL" id="MSU88120.1"/>
    </source>
</evidence>